<dbReference type="PROSITE" id="PS00018">
    <property type="entry name" value="EF_HAND_1"/>
    <property type="match status" value="2"/>
</dbReference>
<dbReference type="SUPFAM" id="SSF47473">
    <property type="entry name" value="EF-hand"/>
    <property type="match status" value="1"/>
</dbReference>
<dbReference type="PRINTS" id="PR00450">
    <property type="entry name" value="RECOVERIN"/>
</dbReference>
<dbReference type="CDD" id="cd00051">
    <property type="entry name" value="EFh"/>
    <property type="match status" value="2"/>
</dbReference>
<dbReference type="Pfam" id="PF13499">
    <property type="entry name" value="EF-hand_7"/>
    <property type="match status" value="1"/>
</dbReference>
<dbReference type="PANTHER" id="PTHR23055">
    <property type="entry name" value="CALCIUM BINDING PROTEINS"/>
    <property type="match status" value="1"/>
</dbReference>
<dbReference type="Proteomes" id="UP000320333">
    <property type="component" value="Unassembled WGS sequence"/>
</dbReference>
<dbReference type="FunFam" id="1.10.238.10:FF:000009">
    <property type="entry name" value="Visinin-like protein 1"/>
    <property type="match status" value="1"/>
</dbReference>
<evidence type="ECO:0000256" key="5">
    <source>
        <dbReference type="ARBA" id="ARBA00022837"/>
    </source>
</evidence>
<keyword evidence="6" id="KW-0449">Lipoprotein</keyword>
<dbReference type="EMBL" id="QEAP01000023">
    <property type="protein sequence ID" value="TPX77343.1"/>
    <property type="molecule type" value="Genomic_DNA"/>
</dbReference>
<evidence type="ECO:0000256" key="2">
    <source>
        <dbReference type="ARBA" id="ARBA00022707"/>
    </source>
</evidence>
<dbReference type="InterPro" id="IPR011992">
    <property type="entry name" value="EF-hand-dom_pair"/>
</dbReference>
<dbReference type="SMART" id="SM00054">
    <property type="entry name" value="EFh"/>
    <property type="match status" value="2"/>
</dbReference>
<evidence type="ECO:0000259" key="8">
    <source>
        <dbReference type="PROSITE" id="PS50222"/>
    </source>
</evidence>
<evidence type="ECO:0000313" key="10">
    <source>
        <dbReference type="Proteomes" id="UP000320333"/>
    </source>
</evidence>
<dbReference type="OrthoDB" id="191686at2759"/>
<evidence type="ECO:0000256" key="6">
    <source>
        <dbReference type="ARBA" id="ARBA00023288"/>
    </source>
</evidence>
<evidence type="ECO:0000256" key="4">
    <source>
        <dbReference type="ARBA" id="ARBA00022737"/>
    </source>
</evidence>
<name>A0A507FM58_9FUNG</name>
<feature type="domain" description="EF-hand" evidence="8">
    <location>
        <begin position="60"/>
        <end position="95"/>
    </location>
</feature>
<dbReference type="Gene3D" id="1.10.238.10">
    <property type="entry name" value="EF-hand"/>
    <property type="match status" value="1"/>
</dbReference>
<evidence type="ECO:0000256" key="1">
    <source>
        <dbReference type="ARBA" id="ARBA00006049"/>
    </source>
</evidence>
<dbReference type="InterPro" id="IPR002048">
    <property type="entry name" value="EF_hand_dom"/>
</dbReference>
<dbReference type="STRING" id="246404.A0A507FM58"/>
<evidence type="ECO:0000256" key="7">
    <source>
        <dbReference type="ARBA" id="ARBA00071944"/>
    </source>
</evidence>
<feature type="domain" description="EF-hand" evidence="8">
    <location>
        <begin position="96"/>
        <end position="131"/>
    </location>
</feature>
<keyword evidence="4" id="KW-0677">Repeat</keyword>
<gene>
    <name evidence="9" type="ORF">CcCBS67573_g01387</name>
</gene>
<dbReference type="Pfam" id="PF00036">
    <property type="entry name" value="EF-hand_1"/>
    <property type="match status" value="1"/>
</dbReference>
<protein>
    <recommendedName>
        <fullName evidence="7">Calcium-binding protein NCS-1</fullName>
    </recommendedName>
</protein>
<dbReference type="AlphaFoldDB" id="A0A507FM58"/>
<dbReference type="InterPro" id="IPR028846">
    <property type="entry name" value="Recoverin"/>
</dbReference>
<sequence>MGKATSKLSNEDASYLEGSTHFNRKELQQWYKGFMSECPTGGISRTQFSDMFKQFFPFGDSNAYADHAFNMFDADKNGVVDFREFMRAISITSKGSLDEKTAWAFKLYDLDGDGFITHEELLRVVTAIYKCVGSTAKHASDEDTPEKRVEKLLGRLDKSECGRVSLNDFVAGSQTDATAVQALAMFNTLV</sequence>
<dbReference type="InterPro" id="IPR018247">
    <property type="entry name" value="EF_Hand_1_Ca_BS"/>
</dbReference>
<keyword evidence="5" id="KW-0106">Calcium</keyword>
<reference evidence="9 10" key="1">
    <citation type="journal article" date="2019" name="Sci. Rep.">
        <title>Comparative genomics of chytrid fungi reveal insights into the obligate biotrophic and pathogenic lifestyle of Synchytrium endobioticum.</title>
        <authorList>
            <person name="van de Vossenberg B.T.L.H."/>
            <person name="Warris S."/>
            <person name="Nguyen H.D.T."/>
            <person name="van Gent-Pelzer M.P.E."/>
            <person name="Joly D.L."/>
            <person name="van de Geest H.C."/>
            <person name="Bonants P.J.M."/>
            <person name="Smith D.S."/>
            <person name="Levesque C.A."/>
            <person name="van der Lee T.A.J."/>
        </authorList>
    </citation>
    <scope>NUCLEOTIDE SEQUENCE [LARGE SCALE GENOMIC DNA]</scope>
    <source>
        <strain evidence="9 10">CBS 675.73</strain>
    </source>
</reference>
<accession>A0A507FM58</accession>
<dbReference type="GO" id="GO:0005509">
    <property type="term" value="F:calcium ion binding"/>
    <property type="evidence" value="ECO:0007669"/>
    <property type="project" value="InterPro"/>
</dbReference>
<proteinExistence type="inferred from homology"/>
<dbReference type="PANTHER" id="PTHR23055:SF178">
    <property type="entry name" value="NEUROCALCIN HOMOLOG"/>
    <property type="match status" value="1"/>
</dbReference>
<comment type="caution">
    <text evidence="9">The sequence shown here is derived from an EMBL/GenBank/DDBJ whole genome shotgun (WGS) entry which is preliminary data.</text>
</comment>
<evidence type="ECO:0000313" key="9">
    <source>
        <dbReference type="EMBL" id="TPX77343.1"/>
    </source>
</evidence>
<organism evidence="9 10">
    <name type="scientific">Chytriomyces confervae</name>
    <dbReference type="NCBI Taxonomy" id="246404"/>
    <lineage>
        <taxon>Eukaryota</taxon>
        <taxon>Fungi</taxon>
        <taxon>Fungi incertae sedis</taxon>
        <taxon>Chytridiomycota</taxon>
        <taxon>Chytridiomycota incertae sedis</taxon>
        <taxon>Chytridiomycetes</taxon>
        <taxon>Chytridiales</taxon>
        <taxon>Chytriomycetaceae</taxon>
        <taxon>Chytriomyces</taxon>
    </lineage>
</organism>
<keyword evidence="3" id="KW-0479">Metal-binding</keyword>
<keyword evidence="2" id="KW-0519">Myristate</keyword>
<evidence type="ECO:0000256" key="3">
    <source>
        <dbReference type="ARBA" id="ARBA00022723"/>
    </source>
</evidence>
<dbReference type="PROSITE" id="PS50222">
    <property type="entry name" value="EF_HAND_2"/>
    <property type="match status" value="2"/>
</dbReference>
<comment type="similarity">
    <text evidence="1">Belongs to the recoverin family.</text>
</comment>
<keyword evidence="10" id="KW-1185">Reference proteome</keyword>